<name>A0A557SSZ5_9ARCH</name>
<gene>
    <name evidence="1" type="ORF">NARC_130047</name>
</gene>
<evidence type="ECO:0000313" key="1">
    <source>
        <dbReference type="EMBL" id="TVP39708.1"/>
    </source>
</evidence>
<sequence length="46" mass="5578">MVIVILLETRLFQYFNEKGVLEDYLTTMPYTVEMKCKIQKVLYKML</sequence>
<accession>A0A557SSZ5</accession>
<dbReference type="AlphaFoldDB" id="A0A557SSZ5"/>
<evidence type="ECO:0000313" key="2">
    <source>
        <dbReference type="Proteomes" id="UP000315289"/>
    </source>
</evidence>
<reference evidence="1 2" key="1">
    <citation type="journal article" date="2019" name="Front. Microbiol.">
        <title>Ammonia Oxidation by the Arctic Terrestrial Thaumarchaeote Candidatus Nitrosocosmicus arcticus Is Stimulated by Increasing Temperatures.</title>
        <authorList>
            <person name="Alves R.J.E."/>
            <person name="Kerou M."/>
            <person name="Zappe A."/>
            <person name="Bittner R."/>
            <person name="Abby S.S."/>
            <person name="Schmidt H.A."/>
            <person name="Pfeifer K."/>
            <person name="Schleper C."/>
        </authorList>
    </citation>
    <scope>NUCLEOTIDE SEQUENCE [LARGE SCALE GENOMIC DNA]</scope>
    <source>
        <strain evidence="1 2">Kfb</strain>
    </source>
</reference>
<dbReference type="EMBL" id="VOAH01000013">
    <property type="protein sequence ID" value="TVP39708.1"/>
    <property type="molecule type" value="Genomic_DNA"/>
</dbReference>
<comment type="caution">
    <text evidence="1">The sequence shown here is derived from an EMBL/GenBank/DDBJ whole genome shotgun (WGS) entry which is preliminary data.</text>
</comment>
<organism evidence="1 2">
    <name type="scientific">Candidatus Nitrosocosmicus arcticus</name>
    <dbReference type="NCBI Taxonomy" id="2035267"/>
    <lineage>
        <taxon>Archaea</taxon>
        <taxon>Nitrososphaerota</taxon>
        <taxon>Nitrososphaeria</taxon>
        <taxon>Nitrososphaerales</taxon>
        <taxon>Nitrososphaeraceae</taxon>
        <taxon>Candidatus Nitrosocosmicus</taxon>
    </lineage>
</organism>
<dbReference type="Proteomes" id="UP000315289">
    <property type="component" value="Unassembled WGS sequence"/>
</dbReference>
<keyword evidence="2" id="KW-1185">Reference proteome</keyword>
<proteinExistence type="predicted"/>
<protein>
    <submittedName>
        <fullName evidence="1">Uncharacterized protein</fullName>
    </submittedName>
</protein>